<keyword evidence="4" id="KW-1185">Reference proteome</keyword>
<evidence type="ECO:0000256" key="1">
    <source>
        <dbReference type="ARBA" id="ARBA00022801"/>
    </source>
</evidence>
<evidence type="ECO:0000313" key="3">
    <source>
        <dbReference type="EMBL" id="QSB13174.1"/>
    </source>
</evidence>
<evidence type="ECO:0000313" key="4">
    <source>
        <dbReference type="Proteomes" id="UP000662857"/>
    </source>
</evidence>
<sequence length="233" mass="23213">MRTGSVVTNIAATAGLGPAAPPRRALTLLAVVLVTALGAAGLLLRSEGTAGPSGPVPVEAATQPAPYGGVVDQDGVVDPEMVGLGRAVPTRLRIPAIEVDARIAPLGLGDDGLSGAPARQLVGWYRDGTSPGELGSAVLMGQLDAPRAGMGRSAGAPVAPAFAGLAQLGPGDQIEVLRADGLVATFQVAAVDPYTPDRAAASVSGQAQLRLVGARGAGSQWRPQLVVFATLVP</sequence>
<evidence type="ECO:0000256" key="2">
    <source>
        <dbReference type="SAM" id="Phobius"/>
    </source>
</evidence>
<keyword evidence="2" id="KW-0812">Transmembrane</keyword>
<dbReference type="Gene3D" id="2.40.260.10">
    <property type="entry name" value="Sortase"/>
    <property type="match status" value="1"/>
</dbReference>
<protein>
    <submittedName>
        <fullName evidence="3">Class F sortase</fullName>
    </submittedName>
</protein>
<dbReference type="InterPro" id="IPR042001">
    <property type="entry name" value="Sortase_F"/>
</dbReference>
<keyword evidence="2" id="KW-0472">Membrane</keyword>
<keyword evidence="1" id="KW-0378">Hydrolase</keyword>
<accession>A0A895Y622</accession>
<name>A0A895Y622_9ACTN</name>
<dbReference type="InterPro" id="IPR005754">
    <property type="entry name" value="Sortase"/>
</dbReference>
<dbReference type="Pfam" id="PF04203">
    <property type="entry name" value="Sortase"/>
    <property type="match status" value="1"/>
</dbReference>
<dbReference type="RefSeq" id="WP_239675248.1">
    <property type="nucleotide sequence ID" value="NZ_CP070499.1"/>
</dbReference>
<reference evidence="3" key="1">
    <citation type="submission" date="2021-02" db="EMBL/GenBank/DDBJ databases">
        <title>Natrosporangium hydrolyticum gen. nov., sp. nov, a haloalkaliphilic actinobacterium from a soda solonchak soil.</title>
        <authorList>
            <person name="Sorokin D.Y."/>
            <person name="Khijniak T.V."/>
            <person name="Zakharycheva A.P."/>
            <person name="Boueva O.V."/>
            <person name="Ariskina E.V."/>
            <person name="Hahnke R.L."/>
            <person name="Bunk B."/>
            <person name="Sproer C."/>
            <person name="Schumann P."/>
            <person name="Evtushenko L.I."/>
            <person name="Kublanov I.V."/>
        </authorList>
    </citation>
    <scope>NUCLEOTIDE SEQUENCE</scope>
    <source>
        <strain evidence="3">DSM 106523</strain>
    </source>
</reference>
<feature type="transmembrane region" description="Helical" evidence="2">
    <location>
        <begin position="25"/>
        <end position="44"/>
    </location>
</feature>
<dbReference type="InterPro" id="IPR023365">
    <property type="entry name" value="Sortase_dom-sf"/>
</dbReference>
<organism evidence="3 4">
    <name type="scientific">Natronosporangium hydrolyticum</name>
    <dbReference type="NCBI Taxonomy" id="2811111"/>
    <lineage>
        <taxon>Bacteria</taxon>
        <taxon>Bacillati</taxon>
        <taxon>Actinomycetota</taxon>
        <taxon>Actinomycetes</taxon>
        <taxon>Micromonosporales</taxon>
        <taxon>Micromonosporaceae</taxon>
        <taxon>Natronosporangium</taxon>
    </lineage>
</organism>
<dbReference type="EMBL" id="CP070499">
    <property type="protein sequence ID" value="QSB13174.1"/>
    <property type="molecule type" value="Genomic_DNA"/>
</dbReference>
<keyword evidence="2" id="KW-1133">Transmembrane helix</keyword>
<dbReference type="Proteomes" id="UP000662857">
    <property type="component" value="Chromosome"/>
</dbReference>
<gene>
    <name evidence="3" type="ORF">JQS43_16215</name>
</gene>
<dbReference type="CDD" id="cd05829">
    <property type="entry name" value="Sortase_F"/>
    <property type="match status" value="1"/>
</dbReference>
<proteinExistence type="predicted"/>
<dbReference type="KEGG" id="nhy:JQS43_16215"/>
<dbReference type="GO" id="GO:0016787">
    <property type="term" value="F:hydrolase activity"/>
    <property type="evidence" value="ECO:0007669"/>
    <property type="project" value="UniProtKB-KW"/>
</dbReference>
<dbReference type="AlphaFoldDB" id="A0A895Y622"/>